<comment type="caution">
    <text evidence="5">The sequence shown here is derived from an EMBL/GenBank/DDBJ whole genome shotgun (WGS) entry which is preliminary data.</text>
</comment>
<gene>
    <name evidence="4" type="primary">def</name>
    <name evidence="5" type="ORF">IX39_15900</name>
</gene>
<dbReference type="HAMAP" id="MF_00163">
    <property type="entry name" value="Pep_deformylase"/>
    <property type="match status" value="1"/>
</dbReference>
<evidence type="ECO:0000256" key="1">
    <source>
        <dbReference type="ARBA" id="ARBA00010759"/>
    </source>
</evidence>
<keyword evidence="4" id="KW-0648">Protein biosynthesis</keyword>
<evidence type="ECO:0000256" key="3">
    <source>
        <dbReference type="ARBA" id="ARBA00022801"/>
    </source>
</evidence>
<feature type="binding site" evidence="4">
    <location>
        <position position="146"/>
    </location>
    <ligand>
        <name>Fe cation</name>
        <dbReference type="ChEBI" id="CHEBI:24875"/>
    </ligand>
</feature>
<dbReference type="PRINTS" id="PR01576">
    <property type="entry name" value="PDEFORMYLASE"/>
</dbReference>
<keyword evidence="2 4" id="KW-0479">Metal-binding</keyword>
<dbReference type="CDD" id="cd00487">
    <property type="entry name" value="Pep_deformylase"/>
    <property type="match status" value="1"/>
</dbReference>
<evidence type="ECO:0000256" key="4">
    <source>
        <dbReference type="HAMAP-Rule" id="MF_00163"/>
    </source>
</evidence>
<evidence type="ECO:0000313" key="5">
    <source>
        <dbReference type="EMBL" id="KFE98892.1"/>
    </source>
</evidence>
<comment type="function">
    <text evidence="4">Removes the formyl group from the N-terminal Met of newly synthesized proteins. Requires at least a dipeptide for an efficient rate of reaction. N-terminal L-methionine is a prerequisite for activity but the enzyme has broad specificity at other positions.</text>
</comment>
<reference evidence="5 6" key="1">
    <citation type="submission" date="2014-07" db="EMBL/GenBank/DDBJ databases">
        <title>Genome of Chryseobacterium formosense LMG 24722.</title>
        <authorList>
            <person name="Pipes S.E."/>
            <person name="Stropko S.J."/>
            <person name="Newman J.D."/>
        </authorList>
    </citation>
    <scope>NUCLEOTIDE SEQUENCE [LARGE SCALE GENOMIC DNA]</scope>
    <source>
        <strain evidence="5 6">LMG 24722</strain>
    </source>
</reference>
<name>A0A085Z379_9FLAO</name>
<dbReference type="EMBL" id="JPRP01000002">
    <property type="protein sequence ID" value="KFE98892.1"/>
    <property type="molecule type" value="Genomic_DNA"/>
</dbReference>
<dbReference type="PANTHER" id="PTHR10458:SF22">
    <property type="entry name" value="PEPTIDE DEFORMYLASE"/>
    <property type="match status" value="1"/>
</dbReference>
<proteinExistence type="inferred from homology"/>
<feature type="binding site" evidence="4">
    <location>
        <position position="104"/>
    </location>
    <ligand>
        <name>Fe cation</name>
        <dbReference type="ChEBI" id="CHEBI:24875"/>
    </ligand>
</feature>
<comment type="cofactor">
    <cofactor evidence="4">
        <name>Fe(2+)</name>
        <dbReference type="ChEBI" id="CHEBI:29033"/>
    </cofactor>
    <text evidence="4">Binds 1 Fe(2+) ion.</text>
</comment>
<evidence type="ECO:0000313" key="6">
    <source>
        <dbReference type="Proteomes" id="UP000028713"/>
    </source>
</evidence>
<keyword evidence="4" id="KW-0408">Iron</keyword>
<dbReference type="AlphaFoldDB" id="A0A085Z379"/>
<sequence length="190" mass="21905">MILPIRAFGDPVLRKTGKDIDKNYPDLQELIDNMFETMYSANGIGLAAPQIGLDIRLFIVDVTPLAEDEDYEDIAEELKDFKKVFINAKILEESGEEWKFNEGCLSIPDVREDVKRKSTILIEYYDENFVKHTETFSDIRARVIQHEYDHIEGTLFTDHLSALKKKLVKGKLTKITQGDVSIGYKMRFPK</sequence>
<dbReference type="GO" id="GO:0042586">
    <property type="term" value="F:peptide deformylase activity"/>
    <property type="evidence" value="ECO:0007669"/>
    <property type="project" value="UniProtKB-UniRule"/>
</dbReference>
<dbReference type="eggNOG" id="COG0242">
    <property type="taxonomic scope" value="Bacteria"/>
</dbReference>
<evidence type="ECO:0000256" key="2">
    <source>
        <dbReference type="ARBA" id="ARBA00022723"/>
    </source>
</evidence>
<dbReference type="NCBIfam" id="NF001159">
    <property type="entry name" value="PRK00150.1-3"/>
    <property type="match status" value="1"/>
</dbReference>
<dbReference type="Proteomes" id="UP000028713">
    <property type="component" value="Unassembled WGS sequence"/>
</dbReference>
<dbReference type="PIRSF" id="PIRSF004749">
    <property type="entry name" value="Pep_def"/>
    <property type="match status" value="1"/>
</dbReference>
<dbReference type="GO" id="GO:0006412">
    <property type="term" value="P:translation"/>
    <property type="evidence" value="ECO:0007669"/>
    <property type="project" value="UniProtKB-UniRule"/>
</dbReference>
<feature type="active site" evidence="4">
    <location>
        <position position="147"/>
    </location>
</feature>
<accession>A0A085Z379</accession>
<keyword evidence="3 4" id="KW-0378">Hydrolase</keyword>
<dbReference type="OrthoDB" id="9784988at2"/>
<comment type="catalytic activity">
    <reaction evidence="4">
        <text>N-terminal N-formyl-L-methionyl-[peptide] + H2O = N-terminal L-methionyl-[peptide] + formate</text>
        <dbReference type="Rhea" id="RHEA:24420"/>
        <dbReference type="Rhea" id="RHEA-COMP:10639"/>
        <dbReference type="Rhea" id="RHEA-COMP:10640"/>
        <dbReference type="ChEBI" id="CHEBI:15377"/>
        <dbReference type="ChEBI" id="CHEBI:15740"/>
        <dbReference type="ChEBI" id="CHEBI:49298"/>
        <dbReference type="ChEBI" id="CHEBI:64731"/>
        <dbReference type="EC" id="3.5.1.88"/>
    </reaction>
</comment>
<feature type="binding site" evidence="4">
    <location>
        <position position="150"/>
    </location>
    <ligand>
        <name>Fe cation</name>
        <dbReference type="ChEBI" id="CHEBI:24875"/>
    </ligand>
</feature>
<dbReference type="GO" id="GO:0046872">
    <property type="term" value="F:metal ion binding"/>
    <property type="evidence" value="ECO:0007669"/>
    <property type="project" value="UniProtKB-KW"/>
</dbReference>
<dbReference type="STRING" id="236814.IX39_15900"/>
<dbReference type="Gene3D" id="3.90.45.10">
    <property type="entry name" value="Peptide deformylase"/>
    <property type="match status" value="1"/>
</dbReference>
<organism evidence="5 6">
    <name type="scientific">Chryseobacterium formosense</name>
    <dbReference type="NCBI Taxonomy" id="236814"/>
    <lineage>
        <taxon>Bacteria</taxon>
        <taxon>Pseudomonadati</taxon>
        <taxon>Bacteroidota</taxon>
        <taxon>Flavobacteriia</taxon>
        <taxon>Flavobacteriales</taxon>
        <taxon>Weeksellaceae</taxon>
        <taxon>Chryseobacterium group</taxon>
        <taxon>Chryseobacterium</taxon>
    </lineage>
</organism>
<comment type="similarity">
    <text evidence="1 4">Belongs to the polypeptide deformylase family.</text>
</comment>
<dbReference type="PANTHER" id="PTHR10458">
    <property type="entry name" value="PEPTIDE DEFORMYLASE"/>
    <property type="match status" value="1"/>
</dbReference>
<dbReference type="NCBIfam" id="TIGR00079">
    <property type="entry name" value="pept_deformyl"/>
    <property type="match status" value="1"/>
</dbReference>
<keyword evidence="6" id="KW-1185">Reference proteome</keyword>
<dbReference type="Pfam" id="PF01327">
    <property type="entry name" value="Pep_deformylase"/>
    <property type="match status" value="1"/>
</dbReference>
<dbReference type="EC" id="3.5.1.88" evidence="4"/>
<dbReference type="InterPro" id="IPR036821">
    <property type="entry name" value="Peptide_deformylase_sf"/>
</dbReference>
<dbReference type="InterPro" id="IPR023635">
    <property type="entry name" value="Peptide_deformylase"/>
</dbReference>
<protein>
    <recommendedName>
        <fullName evidence="4">Peptide deformylase</fullName>
        <shortName evidence="4">PDF</shortName>
        <ecNumber evidence="4">3.5.1.88</ecNumber>
    </recommendedName>
    <alternativeName>
        <fullName evidence="4">Polypeptide deformylase</fullName>
    </alternativeName>
</protein>
<dbReference type="SUPFAM" id="SSF56420">
    <property type="entry name" value="Peptide deformylase"/>
    <property type="match status" value="1"/>
</dbReference>
<dbReference type="RefSeq" id="WP_034678208.1">
    <property type="nucleotide sequence ID" value="NZ_FPAP01000002.1"/>
</dbReference>